<reference evidence="3 4" key="1">
    <citation type="submission" date="2020-08" db="EMBL/GenBank/DDBJ databases">
        <title>Sequencing the genomes of 1000 actinobacteria strains.</title>
        <authorList>
            <person name="Klenk H.-P."/>
        </authorList>
    </citation>
    <scope>NUCLEOTIDE SEQUENCE [LARGE SCALE GENOMIC DNA]</scope>
    <source>
        <strain evidence="3 4">DSM 45258</strain>
    </source>
</reference>
<dbReference type="EMBL" id="JACHWS010000006">
    <property type="protein sequence ID" value="MBB3040101.1"/>
    <property type="molecule type" value="Genomic_DNA"/>
</dbReference>
<proteinExistence type="predicted"/>
<gene>
    <name evidence="3" type="ORF">FHU29_004596</name>
</gene>
<feature type="compositionally biased region" description="Polar residues" evidence="2">
    <location>
        <begin position="1"/>
        <end position="10"/>
    </location>
</feature>
<name>A0A839RWI0_9ACTN</name>
<sequence>MASTSSQISARAQARKRTQEALAQRRRRDEENAKYLDTFFEAVERESVIDEETERKIVRLRADAEEKKRALAAAKRDALAGIKNNGENIGTIAEWTGMSAKETRAVLGHKRHEKETASAPAASAAHDKAAPDPELVGAAAS</sequence>
<dbReference type="AlphaFoldDB" id="A0A839RWI0"/>
<evidence type="ECO:0000256" key="1">
    <source>
        <dbReference type="SAM" id="Coils"/>
    </source>
</evidence>
<dbReference type="RefSeq" id="WP_183377669.1">
    <property type="nucleotide sequence ID" value="NZ_BDDI01000021.1"/>
</dbReference>
<feature type="coiled-coil region" evidence="1">
    <location>
        <begin position="50"/>
        <end position="77"/>
    </location>
</feature>
<evidence type="ECO:0000313" key="3">
    <source>
        <dbReference type="EMBL" id="MBB3040101.1"/>
    </source>
</evidence>
<accession>A0A839RWI0</accession>
<feature type="region of interest" description="Disordered" evidence="2">
    <location>
        <begin position="1"/>
        <end position="29"/>
    </location>
</feature>
<keyword evidence="1" id="KW-0175">Coiled coil</keyword>
<comment type="caution">
    <text evidence="3">The sequence shown here is derived from an EMBL/GenBank/DDBJ whole genome shotgun (WGS) entry which is preliminary data.</text>
</comment>
<keyword evidence="4" id="KW-1185">Reference proteome</keyword>
<protein>
    <submittedName>
        <fullName evidence="3">Uncharacterized protein</fullName>
    </submittedName>
</protein>
<evidence type="ECO:0000256" key="2">
    <source>
        <dbReference type="SAM" id="MobiDB-lite"/>
    </source>
</evidence>
<feature type="region of interest" description="Disordered" evidence="2">
    <location>
        <begin position="107"/>
        <end position="141"/>
    </location>
</feature>
<dbReference type="Proteomes" id="UP000567922">
    <property type="component" value="Unassembled WGS sequence"/>
</dbReference>
<organism evidence="3 4">
    <name type="scientific">Hoyosella altamirensis</name>
    <dbReference type="NCBI Taxonomy" id="616997"/>
    <lineage>
        <taxon>Bacteria</taxon>
        <taxon>Bacillati</taxon>
        <taxon>Actinomycetota</taxon>
        <taxon>Actinomycetes</taxon>
        <taxon>Mycobacteriales</taxon>
        <taxon>Hoyosellaceae</taxon>
        <taxon>Hoyosella</taxon>
    </lineage>
</organism>
<evidence type="ECO:0000313" key="4">
    <source>
        <dbReference type="Proteomes" id="UP000567922"/>
    </source>
</evidence>